<gene>
    <name evidence="2" type="ORF">J7I42_10265</name>
</gene>
<accession>A0ABS3YRX0</accession>
<dbReference type="RefSeq" id="WP_209138686.1">
    <property type="nucleotide sequence ID" value="NZ_JAGHKO010000001.1"/>
</dbReference>
<name>A0ABS3YRX0_9BACT</name>
<reference evidence="2 3" key="1">
    <citation type="submission" date="2021-03" db="EMBL/GenBank/DDBJ databases">
        <title>Assistant Professor.</title>
        <authorList>
            <person name="Huq M.A."/>
        </authorList>
    </citation>
    <scope>NUCLEOTIDE SEQUENCE [LARGE SCALE GENOMIC DNA]</scope>
    <source>
        <strain evidence="2 3">MAH-29</strain>
    </source>
</reference>
<sequence>MKKALSAFLLLLTMSYAHAQKKVFQEVGEDIQSQVKPIYQDNSLVGYLVFTQLEKASADSFNYKITIMDENLNDIGVVKFRENKLFLYGVSFEQDVLCLAYFKSNFFYYEYNSRKEYKQALDKEKSSIFTQFLSLDGKIVKSNAIPVKVTNSVYSGKVASKTFIGSGSLKQHVHLRNIPGKGFALLFGDENKNSLVAYNIAGNQLWQKTIKTDYNLSLMNLLTSGQYIYALIGNTASSGADEVFGYHASDSTYNFKYTLKDKKGNILLIKGIGNDPVTGNLFISGNIRDDSKHYSFTTPKDFAKGVVAGVYTLNFNGPKKSDVAEVYSYWNDGSQSQFNKRGRNLDNDTYTHYTGAFKDYQGNTYFYGTSFIKRTKVGSIVGTVLTIPLLVPPIWIANFGYTKVKIQPTTLLKQNAKGALSVDNTVDGDHGGFYSTRFGWTFDTRNYYYAADPEKKNTHIIINDKYNIFIYSMNAKKVIRTIPKKDGNNFTYVFPAKEGHVMVSEYNKKAKSTTVSIESL</sequence>
<proteinExistence type="predicted"/>
<protein>
    <submittedName>
        <fullName evidence="2">Uncharacterized protein</fullName>
    </submittedName>
</protein>
<organism evidence="2 3">
    <name type="scientific">Niastella soli</name>
    <dbReference type="NCBI Taxonomy" id="2821487"/>
    <lineage>
        <taxon>Bacteria</taxon>
        <taxon>Pseudomonadati</taxon>
        <taxon>Bacteroidota</taxon>
        <taxon>Chitinophagia</taxon>
        <taxon>Chitinophagales</taxon>
        <taxon>Chitinophagaceae</taxon>
        <taxon>Niastella</taxon>
    </lineage>
</organism>
<dbReference type="Proteomes" id="UP000677244">
    <property type="component" value="Unassembled WGS sequence"/>
</dbReference>
<comment type="caution">
    <text evidence="2">The sequence shown here is derived from an EMBL/GenBank/DDBJ whole genome shotgun (WGS) entry which is preliminary data.</text>
</comment>
<evidence type="ECO:0000313" key="2">
    <source>
        <dbReference type="EMBL" id="MBO9200647.1"/>
    </source>
</evidence>
<dbReference type="EMBL" id="JAGHKO010000001">
    <property type="protein sequence ID" value="MBO9200647.1"/>
    <property type="molecule type" value="Genomic_DNA"/>
</dbReference>
<evidence type="ECO:0000313" key="3">
    <source>
        <dbReference type="Proteomes" id="UP000677244"/>
    </source>
</evidence>
<keyword evidence="1" id="KW-0732">Signal</keyword>
<evidence type="ECO:0000256" key="1">
    <source>
        <dbReference type="SAM" id="SignalP"/>
    </source>
</evidence>
<feature type="signal peptide" evidence="1">
    <location>
        <begin position="1"/>
        <end position="19"/>
    </location>
</feature>
<feature type="chain" id="PRO_5045048990" evidence="1">
    <location>
        <begin position="20"/>
        <end position="520"/>
    </location>
</feature>
<keyword evidence="3" id="KW-1185">Reference proteome</keyword>